<dbReference type="SUPFAM" id="SSF58104">
    <property type="entry name" value="Methyl-accepting chemotaxis protein (MCP) signaling domain"/>
    <property type="match status" value="1"/>
</dbReference>
<evidence type="ECO:0000313" key="7">
    <source>
        <dbReference type="Proteomes" id="UP000622317"/>
    </source>
</evidence>
<sequence length="545" mass="58593">MKLTSKILLGGTVLVGLVVGTSLAVMYRSIESQGLDMGRDRMKSILHQAEAVKDHMSDLVRMKAFDREKLVGELRQESDYRNTTFYRTIPVVASWQTIESIAAEEGVSLRTPKFDARNPRNEPSEDEAKILSYLESSGASEYFENDTDNGLMVYARPVVLEKSCLYCHGDPSTSPTGDGKDVLGFAMEGWKEGEVHGAFILKSSTEPIYDAVLASFGNVLMWVLPMCLIFGYIAFRLLRTKVVAPIESAISEIANSTHAAVGASKEVTDSSVSLADGASRQASALEETNASLVEISTAIQDNLSNTNQAVEVAQETRKGADKVFERMQELRGAMGSIAESGAEISNIIKTIEEIAFQTNILALNAAVEAARAGEAGAGFSVVADEVRQLAMRASSAAQDSALRIQRSVEASSRGDKISTAVNSDLESITKQVHSIDDLLESLQKSSARQSMGIEQVSTAVTDIDRVTQSSASSSEELASAAVEMSGQVTTLQRAIESLRSVVNGEQAESAGGIGSKVQRQAAKRQDSTPDASRLKERSPEASLWN</sequence>
<name>A0A927IJQ0_9BACT</name>
<gene>
    <name evidence="6" type="ORF">IEN85_21550</name>
</gene>
<evidence type="ECO:0000259" key="5">
    <source>
        <dbReference type="PROSITE" id="PS50111"/>
    </source>
</evidence>
<proteinExistence type="inferred from homology"/>
<dbReference type="EMBL" id="JACYFG010000051">
    <property type="protein sequence ID" value="MBD5782099.1"/>
    <property type="molecule type" value="Genomic_DNA"/>
</dbReference>
<evidence type="ECO:0000256" key="2">
    <source>
        <dbReference type="ARBA" id="ARBA00029447"/>
    </source>
</evidence>
<dbReference type="GO" id="GO:0004888">
    <property type="term" value="F:transmembrane signaling receptor activity"/>
    <property type="evidence" value="ECO:0007669"/>
    <property type="project" value="InterPro"/>
</dbReference>
<dbReference type="Pfam" id="PF11845">
    <property type="entry name" value="Tll0287-like"/>
    <property type="match status" value="1"/>
</dbReference>
<dbReference type="Gene3D" id="1.10.287.950">
    <property type="entry name" value="Methyl-accepting chemotaxis protein"/>
    <property type="match status" value="1"/>
</dbReference>
<evidence type="ECO:0000256" key="3">
    <source>
        <dbReference type="PROSITE-ProRule" id="PRU00284"/>
    </source>
</evidence>
<dbReference type="GO" id="GO:0007165">
    <property type="term" value="P:signal transduction"/>
    <property type="evidence" value="ECO:0007669"/>
    <property type="project" value="UniProtKB-KW"/>
</dbReference>
<dbReference type="GO" id="GO:0006935">
    <property type="term" value="P:chemotaxis"/>
    <property type="evidence" value="ECO:0007669"/>
    <property type="project" value="UniProtKB-KW"/>
</dbReference>
<dbReference type="Pfam" id="PF00015">
    <property type="entry name" value="MCPsignal"/>
    <property type="match status" value="1"/>
</dbReference>
<keyword evidence="7" id="KW-1185">Reference proteome</keyword>
<organism evidence="6 7">
    <name type="scientific">Pelagicoccus enzymogenes</name>
    <dbReference type="NCBI Taxonomy" id="2773457"/>
    <lineage>
        <taxon>Bacteria</taxon>
        <taxon>Pseudomonadati</taxon>
        <taxon>Verrucomicrobiota</taxon>
        <taxon>Opitutia</taxon>
        <taxon>Puniceicoccales</taxon>
        <taxon>Pelagicoccaceae</taxon>
        <taxon>Pelagicoccus</taxon>
    </lineage>
</organism>
<accession>A0A927IJQ0</accession>
<feature type="compositionally biased region" description="Basic and acidic residues" evidence="4">
    <location>
        <begin position="523"/>
        <end position="539"/>
    </location>
</feature>
<dbReference type="PROSITE" id="PS50111">
    <property type="entry name" value="CHEMOTAXIS_TRANSDUC_2"/>
    <property type="match status" value="1"/>
</dbReference>
<keyword evidence="1" id="KW-0145">Chemotaxis</keyword>
<protein>
    <submittedName>
        <fullName evidence="6">DUF3365 domain-containing protein</fullName>
    </submittedName>
</protein>
<keyword evidence="3" id="KW-0807">Transducer</keyword>
<reference evidence="6" key="1">
    <citation type="submission" date="2020-09" db="EMBL/GenBank/DDBJ databases">
        <title>Pelagicoccus enzymogenes sp. nov. with an EPS production, isolated from marine sediment.</title>
        <authorList>
            <person name="Feng X."/>
        </authorList>
    </citation>
    <scope>NUCLEOTIDE SEQUENCE</scope>
    <source>
        <strain evidence="6">NFK12</strain>
    </source>
</reference>
<comment type="caution">
    <text evidence="6">The sequence shown here is derived from an EMBL/GenBank/DDBJ whole genome shotgun (WGS) entry which is preliminary data.</text>
</comment>
<feature type="region of interest" description="Disordered" evidence="4">
    <location>
        <begin position="505"/>
        <end position="545"/>
    </location>
</feature>
<dbReference type="PANTHER" id="PTHR43531">
    <property type="entry name" value="PROTEIN ICFG"/>
    <property type="match status" value="1"/>
</dbReference>
<evidence type="ECO:0000256" key="4">
    <source>
        <dbReference type="SAM" id="MobiDB-lite"/>
    </source>
</evidence>
<dbReference type="InterPro" id="IPR051310">
    <property type="entry name" value="MCP_chemotaxis"/>
</dbReference>
<dbReference type="RefSeq" id="WP_191619166.1">
    <property type="nucleotide sequence ID" value="NZ_JACYFG010000051.1"/>
</dbReference>
<evidence type="ECO:0000256" key="1">
    <source>
        <dbReference type="ARBA" id="ARBA00022500"/>
    </source>
</evidence>
<dbReference type="GO" id="GO:0005886">
    <property type="term" value="C:plasma membrane"/>
    <property type="evidence" value="ECO:0007669"/>
    <property type="project" value="TreeGrafter"/>
</dbReference>
<feature type="domain" description="Methyl-accepting transducer" evidence="5">
    <location>
        <begin position="256"/>
        <end position="485"/>
    </location>
</feature>
<dbReference type="InterPro" id="IPR004090">
    <property type="entry name" value="Chemotax_Me-accpt_rcpt"/>
</dbReference>
<dbReference type="InterPro" id="IPR021796">
    <property type="entry name" value="Tll0287-like_dom"/>
</dbReference>
<dbReference type="Proteomes" id="UP000622317">
    <property type="component" value="Unassembled WGS sequence"/>
</dbReference>
<dbReference type="AlphaFoldDB" id="A0A927IJQ0"/>
<dbReference type="PANTHER" id="PTHR43531:SF11">
    <property type="entry name" value="METHYL-ACCEPTING CHEMOTAXIS PROTEIN 3"/>
    <property type="match status" value="1"/>
</dbReference>
<dbReference type="InterPro" id="IPR004089">
    <property type="entry name" value="MCPsignal_dom"/>
</dbReference>
<evidence type="ECO:0000313" key="6">
    <source>
        <dbReference type="EMBL" id="MBD5782099.1"/>
    </source>
</evidence>
<dbReference type="SMART" id="SM00283">
    <property type="entry name" value="MA"/>
    <property type="match status" value="1"/>
</dbReference>
<dbReference type="PRINTS" id="PR00260">
    <property type="entry name" value="CHEMTRNSDUCR"/>
</dbReference>
<comment type="similarity">
    <text evidence="2">Belongs to the methyl-accepting chemotaxis (MCP) protein family.</text>
</comment>